<evidence type="ECO:0000256" key="7">
    <source>
        <dbReference type="ARBA" id="ARBA00048576"/>
    </source>
</evidence>
<dbReference type="PRINTS" id="PR01549">
    <property type="entry name" value="AUTOINDCRSYN"/>
</dbReference>
<keyword evidence="4 9" id="KW-0808">Transferase</keyword>
<dbReference type="RefSeq" id="WP_107682768.1">
    <property type="nucleotide sequence ID" value="NZ_CAWQUB010000001.1"/>
</dbReference>
<dbReference type="GO" id="GO:0007165">
    <property type="term" value="P:signal transduction"/>
    <property type="evidence" value="ECO:0007669"/>
    <property type="project" value="TreeGrafter"/>
</dbReference>
<dbReference type="InterPro" id="IPR001690">
    <property type="entry name" value="Autoind_synthase"/>
</dbReference>
<dbReference type="PROSITE" id="PS51187">
    <property type="entry name" value="AUTOINDUCER_SYNTH_2"/>
    <property type="match status" value="1"/>
</dbReference>
<keyword evidence="6 8" id="KW-0071">Autoinducer synthesis</keyword>
<comment type="similarity">
    <text evidence="8 9">Belongs to the autoinducer synthase family.</text>
</comment>
<reference evidence="10 11" key="1">
    <citation type="submission" date="2018-03" db="EMBL/GenBank/DDBJ databases">
        <title>Aeromonas veronii whole genome sequencing and analysis.</title>
        <authorList>
            <person name="Xie H."/>
            <person name="Liu T."/>
            <person name="Wang K."/>
        </authorList>
    </citation>
    <scope>NUCLEOTIDE SEQUENCE [LARGE SCALE GENOMIC DNA]</scope>
    <source>
        <strain evidence="10 11">XH.VA.1</strain>
    </source>
</reference>
<accession>A0A2T4N5G9</accession>
<evidence type="ECO:0000256" key="1">
    <source>
        <dbReference type="ARBA" id="ARBA00012340"/>
    </source>
</evidence>
<dbReference type="AlphaFoldDB" id="A0A2T4N5G9"/>
<gene>
    <name evidence="10" type="ORF">DAA48_05650</name>
</gene>
<dbReference type="Proteomes" id="UP000241986">
    <property type="component" value="Unassembled WGS sequence"/>
</dbReference>
<dbReference type="Pfam" id="PF00765">
    <property type="entry name" value="Autoind_synth"/>
    <property type="match status" value="1"/>
</dbReference>
<dbReference type="InterPro" id="IPR016181">
    <property type="entry name" value="Acyl_CoA_acyltransferase"/>
</dbReference>
<evidence type="ECO:0000256" key="5">
    <source>
        <dbReference type="ARBA" id="ARBA00022691"/>
    </source>
</evidence>
<organism evidence="10 11">
    <name type="scientific">Aeromonas veronii</name>
    <dbReference type="NCBI Taxonomy" id="654"/>
    <lineage>
        <taxon>Bacteria</taxon>
        <taxon>Pseudomonadati</taxon>
        <taxon>Pseudomonadota</taxon>
        <taxon>Gammaproteobacteria</taxon>
        <taxon>Aeromonadales</taxon>
        <taxon>Aeromonadaceae</taxon>
        <taxon>Aeromonas</taxon>
    </lineage>
</organism>
<evidence type="ECO:0000256" key="3">
    <source>
        <dbReference type="ARBA" id="ARBA00022654"/>
    </source>
</evidence>
<dbReference type="PROSITE" id="PS00949">
    <property type="entry name" value="AUTOINDUCER_SYNTH_1"/>
    <property type="match status" value="1"/>
</dbReference>
<dbReference type="GO" id="GO:0061579">
    <property type="term" value="F:N-acyl homoserine lactone synthase activity"/>
    <property type="evidence" value="ECO:0007669"/>
    <property type="project" value="UniProtKB-UniRule"/>
</dbReference>
<evidence type="ECO:0000256" key="2">
    <source>
        <dbReference type="ARBA" id="ARBA00018768"/>
    </source>
</evidence>
<dbReference type="SUPFAM" id="SSF55729">
    <property type="entry name" value="Acyl-CoA N-acyltransferases (Nat)"/>
    <property type="match status" value="1"/>
</dbReference>
<dbReference type="PANTHER" id="PTHR39322">
    <property type="entry name" value="ACYL-HOMOSERINE-LACTONE SYNTHASE"/>
    <property type="match status" value="1"/>
</dbReference>
<dbReference type="PANTHER" id="PTHR39322:SF1">
    <property type="entry name" value="ISOVALERYL-HOMOSERINE LACTONE SYNTHASE"/>
    <property type="match status" value="1"/>
</dbReference>
<evidence type="ECO:0000313" key="11">
    <source>
        <dbReference type="Proteomes" id="UP000241986"/>
    </source>
</evidence>
<evidence type="ECO:0000256" key="9">
    <source>
        <dbReference type="RuleBase" id="RU361135"/>
    </source>
</evidence>
<sequence length="216" mass="24603">MLVFKGKLREHPRNEVENELYRFRNRVFSDRLGWDVESHRGLERDSFDTPDTHWVLIEDEQGLCGCIRLLNCADAYMLPTIFPTALAGESAPRSPDVWELTRLAIDAQRAPRMSNGVSELTCVIFREVYAFAHAHGIRELVAVVSLPVERIFRRLGLPIERLGHRQAVDLGAVRGVGIRFHLDERFAQAVSQPLLGHYQTSHYPLQQPSPMLAVHS</sequence>
<keyword evidence="3 8" id="KW-0673">Quorum sensing</keyword>
<dbReference type="EMBL" id="PZKL01000015">
    <property type="protein sequence ID" value="PTH82044.1"/>
    <property type="molecule type" value="Genomic_DNA"/>
</dbReference>
<proteinExistence type="inferred from homology"/>
<keyword evidence="5 9" id="KW-0949">S-adenosyl-L-methionine</keyword>
<dbReference type="Gene3D" id="3.40.630.30">
    <property type="match status" value="1"/>
</dbReference>
<comment type="catalytic activity">
    <reaction evidence="7 9">
        <text>a fatty acyl-[ACP] + S-adenosyl-L-methionine = an N-acyl-L-homoserine lactone + S-methyl-5'-thioadenosine + holo-[ACP] + H(+)</text>
        <dbReference type="Rhea" id="RHEA:10096"/>
        <dbReference type="Rhea" id="RHEA-COMP:9685"/>
        <dbReference type="Rhea" id="RHEA-COMP:14125"/>
        <dbReference type="ChEBI" id="CHEBI:15378"/>
        <dbReference type="ChEBI" id="CHEBI:17509"/>
        <dbReference type="ChEBI" id="CHEBI:55474"/>
        <dbReference type="ChEBI" id="CHEBI:59789"/>
        <dbReference type="ChEBI" id="CHEBI:64479"/>
        <dbReference type="ChEBI" id="CHEBI:138651"/>
        <dbReference type="EC" id="2.3.1.184"/>
    </reaction>
</comment>
<dbReference type="InterPro" id="IPR018311">
    <property type="entry name" value="Autoind_synth_CS"/>
</dbReference>
<evidence type="ECO:0000256" key="4">
    <source>
        <dbReference type="ARBA" id="ARBA00022679"/>
    </source>
</evidence>
<evidence type="ECO:0000313" key="10">
    <source>
        <dbReference type="EMBL" id="PTH82044.1"/>
    </source>
</evidence>
<evidence type="ECO:0000256" key="8">
    <source>
        <dbReference type="PROSITE-ProRule" id="PRU00533"/>
    </source>
</evidence>
<evidence type="ECO:0000256" key="6">
    <source>
        <dbReference type="ARBA" id="ARBA00022929"/>
    </source>
</evidence>
<protein>
    <recommendedName>
        <fullName evidence="2 9">Acyl-homoserine-lactone synthase</fullName>
        <ecNumber evidence="1 9">2.3.1.184</ecNumber>
    </recommendedName>
    <alternativeName>
        <fullName evidence="9">Autoinducer synthesis protein</fullName>
    </alternativeName>
</protein>
<dbReference type="GO" id="GO:0009372">
    <property type="term" value="P:quorum sensing"/>
    <property type="evidence" value="ECO:0007669"/>
    <property type="project" value="UniProtKB-UniRule"/>
</dbReference>
<name>A0A2T4N5G9_AERVE</name>
<dbReference type="EC" id="2.3.1.184" evidence="1 9"/>
<comment type="caution">
    <text evidence="10">The sequence shown here is derived from an EMBL/GenBank/DDBJ whole genome shotgun (WGS) entry which is preliminary data.</text>
</comment>